<comment type="caution">
    <text evidence="2">The sequence shown here is derived from an EMBL/GenBank/DDBJ whole genome shotgun (WGS) entry which is preliminary data.</text>
</comment>
<proteinExistence type="predicted"/>
<evidence type="ECO:0000313" key="3">
    <source>
        <dbReference type="Proteomes" id="UP000286050"/>
    </source>
</evidence>
<dbReference type="Proteomes" id="UP000286050">
    <property type="component" value="Unassembled WGS sequence"/>
</dbReference>
<dbReference type="Gene3D" id="3.90.550.10">
    <property type="entry name" value="Spore Coat Polysaccharide Biosynthesis Protein SpsA, Chain A"/>
    <property type="match status" value="2"/>
</dbReference>
<dbReference type="RefSeq" id="WP_118271496.1">
    <property type="nucleotide sequence ID" value="NZ_QSJI01000002.1"/>
</dbReference>
<dbReference type="PANTHER" id="PTHR43685">
    <property type="entry name" value="GLYCOSYLTRANSFERASE"/>
    <property type="match status" value="1"/>
</dbReference>
<dbReference type="CDD" id="cd04186">
    <property type="entry name" value="GT_2_like_c"/>
    <property type="match status" value="1"/>
</dbReference>
<dbReference type="InterPro" id="IPR029044">
    <property type="entry name" value="Nucleotide-diphossugar_trans"/>
</dbReference>
<organism evidence="2 3">
    <name type="scientific">Collinsella intestinalis</name>
    <dbReference type="NCBI Taxonomy" id="147207"/>
    <lineage>
        <taxon>Bacteria</taxon>
        <taxon>Bacillati</taxon>
        <taxon>Actinomycetota</taxon>
        <taxon>Coriobacteriia</taxon>
        <taxon>Coriobacteriales</taxon>
        <taxon>Coriobacteriaceae</taxon>
        <taxon>Collinsella</taxon>
    </lineage>
</organism>
<dbReference type="SUPFAM" id="SSF53448">
    <property type="entry name" value="Nucleotide-diphospho-sugar transferases"/>
    <property type="match status" value="2"/>
</dbReference>
<feature type="domain" description="Glycosyltransferase 2-like" evidence="1">
    <location>
        <begin position="536"/>
        <end position="719"/>
    </location>
</feature>
<dbReference type="Pfam" id="PF00535">
    <property type="entry name" value="Glycos_transf_2"/>
    <property type="match status" value="2"/>
</dbReference>
<dbReference type="InterPro" id="IPR050834">
    <property type="entry name" value="Glycosyltransf_2"/>
</dbReference>
<dbReference type="CDD" id="cd04184">
    <property type="entry name" value="GT2_RfbC_Mx_like"/>
    <property type="match status" value="1"/>
</dbReference>
<dbReference type="GO" id="GO:0016740">
    <property type="term" value="F:transferase activity"/>
    <property type="evidence" value="ECO:0007669"/>
    <property type="project" value="UniProtKB-KW"/>
</dbReference>
<dbReference type="PANTHER" id="PTHR43685:SF2">
    <property type="entry name" value="GLYCOSYLTRANSFERASE 2-LIKE DOMAIN-CONTAINING PROTEIN"/>
    <property type="match status" value="1"/>
</dbReference>
<keyword evidence="2" id="KW-0808">Transferase</keyword>
<dbReference type="InterPro" id="IPR001173">
    <property type="entry name" value="Glyco_trans_2-like"/>
</dbReference>
<sequence length="810" mass="91729">MRVRNRMMARSDGRLYCHIDIEAAPVLEDDVWPVVSARLGMAEIPAEVYPAEHVRDARAWVLVLPYFEKSVFDVRVSVGGAYADMRVSCARARFESPARHLIQRARHKGRYLGIERIQASWVKDRLRPSLDRLMVGQRGDVWRVCIAWDGAEDVRPRLSIIDAQGAPIAFEQYEFERQIGVESACGGHLNRYFYSLRLPCACREFTLSVKDEAGLAAPGFCSCDESFWRFREHESWEHMRDARADDRRYAAWFEEHRAHRGDLEVQRAHRFDREPLFSIVVPCFQSNRQFLSELIDSVVSQSYRAWELVLVDSSPADGVVAANAMAVGDERIRVVPIAENAGIVGNTNLGIDAARGDYIAFLDHDDLLEPDALFWYALEVVRDPACSPEVLYCDEDLFEVAGVWRQPIFKTRLNVDLLYSHNCVTHFLCVSRELIDRIGMSPEDVAGAQDYDLTLRALAAGARFAHVPRVLYHWREHAGSTSGDNVGSKPYAIEAGRLALERHMASRGVCARAEEAPQPFVYRVRYELPEPAPLVSVIIPSRDHADMLRECVGSLFERSTYRAFEVIVVENHSVEPETFELYDELAQVHGPAFRVLDVSDALEGFNYSRLINLGAADAAGEYLLLLNNDTEVRSPDFMAEMLGYLQRPEVGVVGAKLYFRDGLTQHAGMLVGPHGTVCHPNQDFESPREGYLSRAVRPGNFSAVTGACQMVRKGVFDEVGGYDEAFAVGFNDVDFCFRVRETGRLVTFTSYAELFHYEFVSRGREVADTVKLERWKREQALFTTRWPEPFLEGDPYSNPNLDPDSVYYGL</sequence>
<reference evidence="2 3" key="1">
    <citation type="submission" date="2018-08" db="EMBL/GenBank/DDBJ databases">
        <title>A genome reference for cultivated species of the human gut microbiota.</title>
        <authorList>
            <person name="Zou Y."/>
            <person name="Xue W."/>
            <person name="Luo G."/>
        </authorList>
    </citation>
    <scope>NUCLEOTIDE SEQUENCE [LARGE SCALE GENOMIC DNA]</scope>
    <source>
        <strain evidence="2 3">AM30-5LB</strain>
    </source>
</reference>
<dbReference type="EMBL" id="QSJI01000002">
    <property type="protein sequence ID" value="RHD56437.1"/>
    <property type="molecule type" value="Genomic_DNA"/>
</dbReference>
<evidence type="ECO:0000259" key="1">
    <source>
        <dbReference type="Pfam" id="PF00535"/>
    </source>
</evidence>
<dbReference type="AlphaFoldDB" id="A0A414FXY5"/>
<feature type="domain" description="Glycosyltransferase 2-like" evidence="1">
    <location>
        <begin position="278"/>
        <end position="438"/>
    </location>
</feature>
<name>A0A414FXY5_9ACTN</name>
<accession>A0A414FXY5</accession>
<protein>
    <submittedName>
        <fullName evidence="2">Glycosyltransferase family 2 protein</fullName>
    </submittedName>
</protein>
<gene>
    <name evidence="2" type="ORF">DW787_02480</name>
</gene>
<evidence type="ECO:0000313" key="2">
    <source>
        <dbReference type="EMBL" id="RHD56437.1"/>
    </source>
</evidence>